<comment type="caution">
    <text evidence="2">The sequence shown here is derived from an EMBL/GenBank/DDBJ whole genome shotgun (WGS) entry which is preliminary data.</text>
</comment>
<organism evidence="2 3">
    <name type="scientific">Leucocoprinus leucothites</name>
    <dbReference type="NCBI Taxonomy" id="201217"/>
    <lineage>
        <taxon>Eukaryota</taxon>
        <taxon>Fungi</taxon>
        <taxon>Dikarya</taxon>
        <taxon>Basidiomycota</taxon>
        <taxon>Agaricomycotina</taxon>
        <taxon>Agaricomycetes</taxon>
        <taxon>Agaricomycetidae</taxon>
        <taxon>Agaricales</taxon>
        <taxon>Agaricineae</taxon>
        <taxon>Agaricaceae</taxon>
        <taxon>Leucocoprinus</taxon>
    </lineage>
</organism>
<keyword evidence="1" id="KW-1133">Transmembrane helix</keyword>
<protein>
    <submittedName>
        <fullName evidence="2">Uncharacterized protein</fullName>
    </submittedName>
</protein>
<dbReference type="AlphaFoldDB" id="A0A8H5G733"/>
<dbReference type="OrthoDB" id="3046297at2759"/>
<reference evidence="2 3" key="1">
    <citation type="journal article" date="2020" name="ISME J.">
        <title>Uncovering the hidden diversity of litter-decomposition mechanisms in mushroom-forming fungi.</title>
        <authorList>
            <person name="Floudas D."/>
            <person name="Bentzer J."/>
            <person name="Ahren D."/>
            <person name="Johansson T."/>
            <person name="Persson P."/>
            <person name="Tunlid A."/>
        </authorList>
    </citation>
    <scope>NUCLEOTIDE SEQUENCE [LARGE SCALE GENOMIC DNA]</scope>
    <source>
        <strain evidence="2 3">CBS 146.42</strain>
    </source>
</reference>
<keyword evidence="3" id="KW-1185">Reference proteome</keyword>
<sequence>MHPGQPQYTAIKWGETSRSFSRNQFYLRLAGFILLEGGFLGLARLGLEQPLPIQSTLSLTNGKALFTVLSILWHFLATLLLEPIIQHVFASEWQYITRRTGYLFPGADRVSTHVSGFLDYIPHFLAGNCSWGFRFSLAARVICLAIKGLLPGTIAFDSVLLSTPIPINVANLTTGLNISSVDVEFGQRRAAMIVRIETREQSTFAFNTEEHWIVGWPHVPTGNAPDYRVIYPSDVIHYDFKCHWEAPNFTSFATMSNGGVKWKFLDDPASWFENVNPDKPFLGVVIPVFTDMQDQVSRDSELSAFFFLGGNDTLRGGGPPDPKTDTYLQLNNVPTMYNASGFYLPPSYGNFSDPVHTVAPLATLLVCDPQRQLSSGEAIFWPNGSIEVIESSLNMSGRLGNFLDENIRDMFVFGSREVFLDYSGPENRITFNNTMLTFNSAVTFLNDSAFAARPYNEINQTGFSVLPLEQIEANMTKVFSYVAKAFTNGLRLESHGGAYMFNTMPVDATTQKPAEAFVTNFHLFWVAVVLVIAEIFSMIVLGIQRDWRNREPLGLECILLEVDKGGYIQWNAGGIELHAKG</sequence>
<feature type="transmembrane region" description="Helical" evidence="1">
    <location>
        <begin position="25"/>
        <end position="43"/>
    </location>
</feature>
<gene>
    <name evidence="2" type="ORF">D9756_002997</name>
</gene>
<evidence type="ECO:0000313" key="2">
    <source>
        <dbReference type="EMBL" id="KAF5359568.1"/>
    </source>
</evidence>
<feature type="transmembrane region" description="Helical" evidence="1">
    <location>
        <begin position="523"/>
        <end position="543"/>
    </location>
</feature>
<proteinExistence type="predicted"/>
<name>A0A8H5G733_9AGAR</name>
<evidence type="ECO:0000313" key="3">
    <source>
        <dbReference type="Proteomes" id="UP000559027"/>
    </source>
</evidence>
<dbReference type="Proteomes" id="UP000559027">
    <property type="component" value="Unassembled WGS sequence"/>
</dbReference>
<evidence type="ECO:0000256" key="1">
    <source>
        <dbReference type="SAM" id="Phobius"/>
    </source>
</evidence>
<dbReference type="EMBL" id="JAACJO010000004">
    <property type="protein sequence ID" value="KAF5359568.1"/>
    <property type="molecule type" value="Genomic_DNA"/>
</dbReference>
<keyword evidence="1" id="KW-0472">Membrane</keyword>
<keyword evidence="1" id="KW-0812">Transmembrane</keyword>
<accession>A0A8H5G733</accession>